<dbReference type="AlphaFoldDB" id="A0A2V2LLS0"/>
<accession>A0A2V2LLS0</accession>
<feature type="domain" description="DUF2061" evidence="2">
    <location>
        <begin position="8"/>
        <end position="59"/>
    </location>
</feature>
<dbReference type="Pfam" id="PF09834">
    <property type="entry name" value="DUF2061"/>
    <property type="match status" value="1"/>
</dbReference>
<dbReference type="RefSeq" id="WP_109811061.1">
    <property type="nucleotide sequence ID" value="NZ_QGKU01000029.1"/>
</dbReference>
<sequence length="66" mass="6900">MESPKRTVVKALTWQALGLVVMTAIGFVVTGSVGAGGSIAVTGALSGLLFYVLHERVWARIGWGRG</sequence>
<dbReference type="Proteomes" id="UP000245680">
    <property type="component" value="Unassembled WGS sequence"/>
</dbReference>
<keyword evidence="1" id="KW-0472">Membrane</keyword>
<dbReference type="EMBL" id="QGKU01000029">
    <property type="protein sequence ID" value="PWR03269.1"/>
    <property type="molecule type" value="Genomic_DNA"/>
</dbReference>
<evidence type="ECO:0000313" key="3">
    <source>
        <dbReference type="EMBL" id="PWR03269.1"/>
    </source>
</evidence>
<evidence type="ECO:0000259" key="2">
    <source>
        <dbReference type="Pfam" id="PF09834"/>
    </source>
</evidence>
<name>A0A2V2LLS0_9RHOB</name>
<gene>
    <name evidence="3" type="ORF">DKT77_07325</name>
</gene>
<feature type="transmembrane region" description="Helical" evidence="1">
    <location>
        <begin position="35"/>
        <end position="53"/>
    </location>
</feature>
<evidence type="ECO:0000313" key="4">
    <source>
        <dbReference type="Proteomes" id="UP000245680"/>
    </source>
</evidence>
<evidence type="ECO:0000256" key="1">
    <source>
        <dbReference type="SAM" id="Phobius"/>
    </source>
</evidence>
<dbReference type="OrthoDB" id="197461at2"/>
<comment type="caution">
    <text evidence="3">The sequence shown here is derived from an EMBL/GenBank/DDBJ whole genome shotgun (WGS) entry which is preliminary data.</text>
</comment>
<dbReference type="InterPro" id="IPR018638">
    <property type="entry name" value="DUF2061_membrane"/>
</dbReference>
<proteinExistence type="predicted"/>
<keyword evidence="4" id="KW-1185">Reference proteome</keyword>
<reference evidence="3 4" key="1">
    <citation type="submission" date="2018-05" db="EMBL/GenBank/DDBJ databases">
        <title>Rhodobacteraceae gen. nov., sp. nov. isolated from sea water.</title>
        <authorList>
            <person name="Ren Y."/>
        </authorList>
    </citation>
    <scope>NUCLEOTIDE SEQUENCE [LARGE SCALE GENOMIC DNA]</scope>
    <source>
        <strain evidence="3 4">TG-679</strain>
    </source>
</reference>
<organism evidence="3 4">
    <name type="scientific">Meridianimarinicoccus roseus</name>
    <dbReference type="NCBI Taxonomy" id="2072018"/>
    <lineage>
        <taxon>Bacteria</taxon>
        <taxon>Pseudomonadati</taxon>
        <taxon>Pseudomonadota</taxon>
        <taxon>Alphaproteobacteria</taxon>
        <taxon>Rhodobacterales</taxon>
        <taxon>Paracoccaceae</taxon>
        <taxon>Meridianimarinicoccus</taxon>
    </lineage>
</organism>
<feature type="transmembrane region" description="Helical" evidence="1">
    <location>
        <begin position="12"/>
        <end position="29"/>
    </location>
</feature>
<keyword evidence="1" id="KW-0812">Transmembrane</keyword>
<protein>
    <recommendedName>
        <fullName evidence="2">DUF2061 domain-containing protein</fullName>
    </recommendedName>
</protein>
<keyword evidence="1" id="KW-1133">Transmembrane helix</keyword>